<reference evidence="1 2" key="1">
    <citation type="submission" date="2021-03" db="EMBL/GenBank/DDBJ databases">
        <title>Tianweitania aestuarii sp. nov., isolated from a tidal flat.</title>
        <authorList>
            <person name="Park S."/>
            <person name="Yoon J.-H."/>
        </authorList>
    </citation>
    <scope>NUCLEOTIDE SEQUENCE [LARGE SCALE GENOMIC DNA]</scope>
    <source>
        <strain evidence="1 2">BSSL-BM11</strain>
    </source>
</reference>
<dbReference type="Proteomes" id="UP001297272">
    <property type="component" value="Unassembled WGS sequence"/>
</dbReference>
<gene>
    <name evidence="1" type="ORF">JYU29_04090</name>
</gene>
<sequence length="97" mass="11080">MTIKQEKAAFLRAKAQYSDHARQTAAVFILSGIDLAAALRSTGPERLKIAARLRRMIERERLRGINRHWSYDLNRHIAMKQALDRLVRLEGSEPLAA</sequence>
<keyword evidence="2" id="KW-1185">Reference proteome</keyword>
<dbReference type="EMBL" id="JAFMNX010000001">
    <property type="protein sequence ID" value="MBS9719865.1"/>
    <property type="molecule type" value="Genomic_DNA"/>
</dbReference>
<comment type="caution">
    <text evidence="1">The sequence shown here is derived from an EMBL/GenBank/DDBJ whole genome shotgun (WGS) entry which is preliminary data.</text>
</comment>
<evidence type="ECO:0000313" key="1">
    <source>
        <dbReference type="EMBL" id="MBS9719865.1"/>
    </source>
</evidence>
<accession>A0ABS5RS35</accession>
<proteinExistence type="predicted"/>
<evidence type="ECO:0000313" key="2">
    <source>
        <dbReference type="Proteomes" id="UP001297272"/>
    </source>
</evidence>
<organism evidence="1 2">
    <name type="scientific">Tianweitania aestuarii</name>
    <dbReference type="NCBI Taxonomy" id="2814886"/>
    <lineage>
        <taxon>Bacteria</taxon>
        <taxon>Pseudomonadati</taxon>
        <taxon>Pseudomonadota</taxon>
        <taxon>Alphaproteobacteria</taxon>
        <taxon>Hyphomicrobiales</taxon>
        <taxon>Phyllobacteriaceae</taxon>
        <taxon>Tianweitania</taxon>
    </lineage>
</organism>
<protein>
    <submittedName>
        <fullName evidence="1">Cytoplasmic protein</fullName>
    </submittedName>
</protein>
<dbReference type="RefSeq" id="WP_213983460.1">
    <property type="nucleotide sequence ID" value="NZ_JAFMNX010000001.1"/>
</dbReference>
<name>A0ABS5RS35_9HYPH</name>